<dbReference type="EMBL" id="JBFSEQ010000003">
    <property type="protein sequence ID" value="KAL2780367.1"/>
    <property type="molecule type" value="Genomic_DNA"/>
</dbReference>
<evidence type="ECO:0000313" key="4">
    <source>
        <dbReference type="Proteomes" id="UP001610411"/>
    </source>
</evidence>
<name>A0ABD2EMI0_DAUMA</name>
<evidence type="ECO:0000313" key="3">
    <source>
        <dbReference type="EMBL" id="KAL2780367.1"/>
    </source>
</evidence>
<dbReference type="AlphaFoldDB" id="A0ABD2EMI0"/>
<comment type="caution">
    <text evidence="3">The sequence shown here is derived from an EMBL/GenBank/DDBJ whole genome shotgun (WGS) entry which is preliminary data.</text>
</comment>
<proteinExistence type="predicted"/>
<organism evidence="3 4">
    <name type="scientific">Daubentonia madagascariensis</name>
    <name type="common">Aye-aye</name>
    <name type="synonym">Sciurus madagascariensis</name>
    <dbReference type="NCBI Taxonomy" id="31869"/>
    <lineage>
        <taxon>Eukaryota</taxon>
        <taxon>Metazoa</taxon>
        <taxon>Chordata</taxon>
        <taxon>Craniata</taxon>
        <taxon>Vertebrata</taxon>
        <taxon>Euteleostomi</taxon>
        <taxon>Mammalia</taxon>
        <taxon>Eutheria</taxon>
        <taxon>Euarchontoglires</taxon>
        <taxon>Primates</taxon>
        <taxon>Strepsirrhini</taxon>
        <taxon>Chiromyiformes</taxon>
        <taxon>Daubentoniidae</taxon>
        <taxon>Daubentonia</taxon>
    </lineage>
</organism>
<sequence length="49" mass="5540">MKFLVLALILAFMISMTRADSSEEEGNVPYPYNPQPYPQFPPSFPYANG</sequence>
<evidence type="ECO:0000256" key="2">
    <source>
        <dbReference type="SAM" id="SignalP"/>
    </source>
</evidence>
<gene>
    <name evidence="3" type="ORF">WCI35_008786</name>
</gene>
<feature type="compositionally biased region" description="Pro residues" evidence="1">
    <location>
        <begin position="31"/>
        <end position="49"/>
    </location>
</feature>
<feature type="chain" id="PRO_5044852044" evidence="2">
    <location>
        <begin position="20"/>
        <end position="49"/>
    </location>
</feature>
<keyword evidence="2" id="KW-0732">Signal</keyword>
<protein>
    <submittedName>
        <fullName evidence="3">Statherin isoform b</fullName>
    </submittedName>
</protein>
<feature type="non-terminal residue" evidence="3">
    <location>
        <position position="49"/>
    </location>
</feature>
<accession>A0ABD2EMI0</accession>
<keyword evidence="4" id="KW-1185">Reference proteome</keyword>
<reference evidence="3 4" key="1">
    <citation type="journal article" date="2024" name="G3 (Bethesda)">
        <title>A hybrid genome assembly of the endangered aye-aye (Daubentonia madagascariensis).</title>
        <authorList>
            <person name="Versoza C.J."/>
            <person name="Pfeifer S.P."/>
        </authorList>
    </citation>
    <scope>NUCLEOTIDE SEQUENCE [LARGE SCALE GENOMIC DNA]</scope>
    <source>
        <strain evidence="3">6821</strain>
    </source>
</reference>
<feature type="region of interest" description="Disordered" evidence="1">
    <location>
        <begin position="23"/>
        <end position="49"/>
    </location>
</feature>
<evidence type="ECO:0000256" key="1">
    <source>
        <dbReference type="SAM" id="MobiDB-lite"/>
    </source>
</evidence>
<dbReference type="Proteomes" id="UP001610411">
    <property type="component" value="Unassembled WGS sequence"/>
</dbReference>
<feature type="signal peptide" evidence="2">
    <location>
        <begin position="1"/>
        <end position="19"/>
    </location>
</feature>